<protein>
    <submittedName>
        <fullName evidence="2">Uncharacterized protein</fullName>
    </submittedName>
</protein>
<gene>
    <name evidence="2" type="ORF">AVEN_125123_1</name>
</gene>
<sequence>MYGERASIPVVSLKRVIAMILSYNYKYRNVIKPAKSRNTQFLQSNLEKFKADAANLFDICVCKCQDLYSCNSENKFKVPEREKQFLIDQRPVREMVIGDVDMVTTQQLRKSKERVRRKMEISVGPDKKEISSGFKNKEYHNILEDNETELESEADTKNTNQDFEWTYPISRKSKPTDTP</sequence>
<proteinExistence type="predicted"/>
<feature type="compositionally biased region" description="Acidic residues" evidence="1">
    <location>
        <begin position="144"/>
        <end position="153"/>
    </location>
</feature>
<evidence type="ECO:0000313" key="2">
    <source>
        <dbReference type="EMBL" id="GBM43933.1"/>
    </source>
</evidence>
<keyword evidence="3" id="KW-1185">Reference proteome</keyword>
<organism evidence="2 3">
    <name type="scientific">Araneus ventricosus</name>
    <name type="common">Orbweaver spider</name>
    <name type="synonym">Epeira ventricosa</name>
    <dbReference type="NCBI Taxonomy" id="182803"/>
    <lineage>
        <taxon>Eukaryota</taxon>
        <taxon>Metazoa</taxon>
        <taxon>Ecdysozoa</taxon>
        <taxon>Arthropoda</taxon>
        <taxon>Chelicerata</taxon>
        <taxon>Arachnida</taxon>
        <taxon>Araneae</taxon>
        <taxon>Araneomorphae</taxon>
        <taxon>Entelegynae</taxon>
        <taxon>Araneoidea</taxon>
        <taxon>Araneidae</taxon>
        <taxon>Araneus</taxon>
    </lineage>
</organism>
<evidence type="ECO:0000256" key="1">
    <source>
        <dbReference type="SAM" id="MobiDB-lite"/>
    </source>
</evidence>
<feature type="region of interest" description="Disordered" evidence="1">
    <location>
        <begin position="130"/>
        <end position="179"/>
    </location>
</feature>
<dbReference type="OrthoDB" id="6782793at2759"/>
<dbReference type="AlphaFoldDB" id="A0A4Y2FRT6"/>
<evidence type="ECO:0000313" key="3">
    <source>
        <dbReference type="Proteomes" id="UP000499080"/>
    </source>
</evidence>
<accession>A0A4Y2FRT6</accession>
<feature type="compositionally biased region" description="Basic and acidic residues" evidence="1">
    <location>
        <begin position="130"/>
        <end position="143"/>
    </location>
</feature>
<dbReference type="Proteomes" id="UP000499080">
    <property type="component" value="Unassembled WGS sequence"/>
</dbReference>
<dbReference type="EMBL" id="BGPR01001048">
    <property type="protein sequence ID" value="GBM43933.1"/>
    <property type="molecule type" value="Genomic_DNA"/>
</dbReference>
<comment type="caution">
    <text evidence="2">The sequence shown here is derived from an EMBL/GenBank/DDBJ whole genome shotgun (WGS) entry which is preliminary data.</text>
</comment>
<reference evidence="2 3" key="1">
    <citation type="journal article" date="2019" name="Sci. Rep.">
        <title>Orb-weaving spider Araneus ventricosus genome elucidates the spidroin gene catalogue.</title>
        <authorList>
            <person name="Kono N."/>
            <person name="Nakamura H."/>
            <person name="Ohtoshi R."/>
            <person name="Moran D.A.P."/>
            <person name="Shinohara A."/>
            <person name="Yoshida Y."/>
            <person name="Fujiwara M."/>
            <person name="Mori M."/>
            <person name="Tomita M."/>
            <person name="Arakawa K."/>
        </authorList>
    </citation>
    <scope>NUCLEOTIDE SEQUENCE [LARGE SCALE GENOMIC DNA]</scope>
</reference>
<name>A0A4Y2FRT6_ARAVE</name>